<keyword evidence="1" id="KW-1133">Transmembrane helix</keyword>
<dbReference type="InParanoid" id="A0A194QSX0"/>
<evidence type="ECO:0000313" key="2">
    <source>
        <dbReference type="EMBL" id="KPJ08567.1"/>
    </source>
</evidence>
<feature type="transmembrane region" description="Helical" evidence="1">
    <location>
        <begin position="38"/>
        <end position="58"/>
    </location>
</feature>
<dbReference type="Proteomes" id="UP000053240">
    <property type="component" value="Unassembled WGS sequence"/>
</dbReference>
<sequence>MDTIRLVSPINRFNMFHGNFSNDDLDYLEKPYKLRTKVIITGLVLLVLVSALSGFLIGSADYAAWKNSEPPDPVHPLKPSPSILHIFQRAAVCTDAPQCSKIGRQHKHNVLCINKRSFITGSQRALRQSRFENFIDAHAVSDVSYRSYISAPAFGVVNISLKQNQ</sequence>
<evidence type="ECO:0000256" key="1">
    <source>
        <dbReference type="SAM" id="Phobius"/>
    </source>
</evidence>
<proteinExistence type="predicted"/>
<evidence type="ECO:0000313" key="3">
    <source>
        <dbReference type="Proteomes" id="UP000053240"/>
    </source>
</evidence>
<organism evidence="2 3">
    <name type="scientific">Papilio machaon</name>
    <name type="common">Old World swallowtail butterfly</name>
    <dbReference type="NCBI Taxonomy" id="76193"/>
    <lineage>
        <taxon>Eukaryota</taxon>
        <taxon>Metazoa</taxon>
        <taxon>Ecdysozoa</taxon>
        <taxon>Arthropoda</taxon>
        <taxon>Hexapoda</taxon>
        <taxon>Insecta</taxon>
        <taxon>Pterygota</taxon>
        <taxon>Neoptera</taxon>
        <taxon>Endopterygota</taxon>
        <taxon>Lepidoptera</taxon>
        <taxon>Glossata</taxon>
        <taxon>Ditrysia</taxon>
        <taxon>Papilionoidea</taxon>
        <taxon>Papilionidae</taxon>
        <taxon>Papilioninae</taxon>
        <taxon>Papilio</taxon>
    </lineage>
</organism>
<reference evidence="2 3" key="1">
    <citation type="journal article" date="2015" name="Nat. Commun.">
        <title>Outbred genome sequencing and CRISPR/Cas9 gene editing in butterflies.</title>
        <authorList>
            <person name="Li X."/>
            <person name="Fan D."/>
            <person name="Zhang W."/>
            <person name="Liu G."/>
            <person name="Zhang L."/>
            <person name="Zhao L."/>
            <person name="Fang X."/>
            <person name="Chen L."/>
            <person name="Dong Y."/>
            <person name="Chen Y."/>
            <person name="Ding Y."/>
            <person name="Zhao R."/>
            <person name="Feng M."/>
            <person name="Zhu Y."/>
            <person name="Feng Y."/>
            <person name="Jiang X."/>
            <person name="Zhu D."/>
            <person name="Xiang H."/>
            <person name="Feng X."/>
            <person name="Li S."/>
            <person name="Wang J."/>
            <person name="Zhang G."/>
            <person name="Kronforst M.R."/>
            <person name="Wang W."/>
        </authorList>
    </citation>
    <scope>NUCLEOTIDE SEQUENCE [LARGE SCALE GENOMIC DNA]</scope>
    <source>
        <strain evidence="2">Ya'a_city_454_Pm</strain>
        <tissue evidence="2">Whole body</tissue>
    </source>
</reference>
<keyword evidence="1" id="KW-0472">Membrane</keyword>
<dbReference type="EMBL" id="KQ461154">
    <property type="protein sequence ID" value="KPJ08567.1"/>
    <property type="molecule type" value="Genomic_DNA"/>
</dbReference>
<keyword evidence="3" id="KW-1185">Reference proteome</keyword>
<protein>
    <submittedName>
        <fullName evidence="2">Uncharacterized protein</fullName>
    </submittedName>
</protein>
<name>A0A194QSX0_PAPMA</name>
<gene>
    <name evidence="2" type="ORF">RR48_12320</name>
</gene>
<keyword evidence="1" id="KW-0812">Transmembrane</keyword>
<accession>A0A194QSX0</accession>
<dbReference type="AlphaFoldDB" id="A0A194QSX0"/>